<reference evidence="1" key="1">
    <citation type="submission" date="2020-11" db="EMBL/GenBank/DDBJ databases">
        <title>Nocardia NEAU-351.nov., a novel actinomycete isolated from the cow dung.</title>
        <authorList>
            <person name="Zhang X."/>
        </authorList>
    </citation>
    <scope>NUCLEOTIDE SEQUENCE</scope>
    <source>
        <strain evidence="1">NEAU-351</strain>
    </source>
</reference>
<organism evidence="1 2">
    <name type="scientific">Nocardia bovistercoris</name>
    <dbReference type="NCBI Taxonomy" id="2785916"/>
    <lineage>
        <taxon>Bacteria</taxon>
        <taxon>Bacillati</taxon>
        <taxon>Actinomycetota</taxon>
        <taxon>Actinomycetes</taxon>
        <taxon>Mycobacteriales</taxon>
        <taxon>Nocardiaceae</taxon>
        <taxon>Nocardia</taxon>
    </lineage>
</organism>
<protein>
    <submittedName>
        <fullName evidence="1">Uncharacterized protein</fullName>
    </submittedName>
</protein>
<name>A0A931IAU5_9NOCA</name>
<dbReference type="Proteomes" id="UP000655751">
    <property type="component" value="Unassembled WGS sequence"/>
</dbReference>
<accession>A0A931IAU5</accession>
<evidence type="ECO:0000313" key="2">
    <source>
        <dbReference type="Proteomes" id="UP000655751"/>
    </source>
</evidence>
<dbReference type="EMBL" id="JADMLG010000004">
    <property type="protein sequence ID" value="MBH0777060.1"/>
    <property type="molecule type" value="Genomic_DNA"/>
</dbReference>
<dbReference type="AlphaFoldDB" id="A0A931IAU5"/>
<proteinExistence type="predicted"/>
<gene>
    <name evidence="1" type="ORF">IT779_12275</name>
</gene>
<sequence length="58" mass="6393">MYQSNAHEQWANEHRDCDSQPSVMDFARVSFVLSEHAGHGPGCAQYLAALTRASSVLD</sequence>
<keyword evidence="2" id="KW-1185">Reference proteome</keyword>
<evidence type="ECO:0000313" key="1">
    <source>
        <dbReference type="EMBL" id="MBH0777060.1"/>
    </source>
</evidence>
<dbReference type="RefSeq" id="WP_196149689.1">
    <property type="nucleotide sequence ID" value="NZ_JADMLG010000004.1"/>
</dbReference>
<comment type="caution">
    <text evidence="1">The sequence shown here is derived from an EMBL/GenBank/DDBJ whole genome shotgun (WGS) entry which is preliminary data.</text>
</comment>